<protein>
    <submittedName>
        <fullName evidence="2">Uncharacterized protein</fullName>
    </submittedName>
</protein>
<reference evidence="2 3" key="1">
    <citation type="submission" date="2016-10" db="EMBL/GenBank/DDBJ databases">
        <authorList>
            <person name="de Groot N.N."/>
        </authorList>
    </citation>
    <scope>NUCLEOTIDE SEQUENCE [LARGE SCALE GENOMIC DNA]</scope>
    <source>
        <strain evidence="2 3">CGMCC 1.6133</strain>
    </source>
</reference>
<gene>
    <name evidence="2" type="ORF">SAMN04487954_103271</name>
</gene>
<dbReference type="EMBL" id="FNES01000003">
    <property type="protein sequence ID" value="SDJ18386.1"/>
    <property type="molecule type" value="Genomic_DNA"/>
</dbReference>
<feature type="transmembrane region" description="Helical" evidence="1">
    <location>
        <begin position="12"/>
        <end position="39"/>
    </location>
</feature>
<accession>A0A1G8RN56</accession>
<keyword evidence="1" id="KW-1133">Transmembrane helix</keyword>
<evidence type="ECO:0000256" key="1">
    <source>
        <dbReference type="SAM" id="Phobius"/>
    </source>
</evidence>
<name>A0A1G8RN56_9GAMM</name>
<sequence>MAHHDDFRDDSGLLSIIMGLLVLVSMSCLPATIGLYLLLVA</sequence>
<keyword evidence="1" id="KW-0812">Transmembrane</keyword>
<dbReference type="AlphaFoldDB" id="A0A1G8RN56"/>
<dbReference type="STRING" id="376427.SAMN04487954_103271"/>
<keyword evidence="1" id="KW-0472">Membrane</keyword>
<proteinExistence type="predicted"/>
<evidence type="ECO:0000313" key="2">
    <source>
        <dbReference type="EMBL" id="SDJ18386.1"/>
    </source>
</evidence>
<evidence type="ECO:0000313" key="3">
    <source>
        <dbReference type="Proteomes" id="UP000198525"/>
    </source>
</evidence>
<keyword evidence="3" id="KW-1185">Reference proteome</keyword>
<dbReference type="Proteomes" id="UP000198525">
    <property type="component" value="Unassembled WGS sequence"/>
</dbReference>
<dbReference type="RefSeq" id="WP_281182549.1">
    <property type="nucleotide sequence ID" value="NZ_FNES01000003.1"/>
</dbReference>
<organism evidence="2 3">
    <name type="scientific">Billgrantia gudaonensis</name>
    <dbReference type="NCBI Taxonomy" id="376427"/>
    <lineage>
        <taxon>Bacteria</taxon>
        <taxon>Pseudomonadati</taxon>
        <taxon>Pseudomonadota</taxon>
        <taxon>Gammaproteobacteria</taxon>
        <taxon>Oceanospirillales</taxon>
        <taxon>Halomonadaceae</taxon>
        <taxon>Billgrantia</taxon>
    </lineage>
</organism>